<feature type="region of interest" description="Disordered" evidence="1">
    <location>
        <begin position="1"/>
        <end position="134"/>
    </location>
</feature>
<evidence type="ECO:0000256" key="2">
    <source>
        <dbReference type="SAM" id="Phobius"/>
    </source>
</evidence>
<sequence>MATDTPTPESGTQDSNGTLCSPVTEAEVAPYKDSDGTVHDPGFIPAIPREPQVKEAMDDDDESVYPNYIEPESPEAKQFDGPVPPSVNPDAPAAEKPAPSQPAGAPAPKDAPAPGAPKPDAPKPGVPASASEAEQARIDRELSHLGHRRARKVYDWLGFFGGVFALALGIVMLTQGTPDASIVFRGDFYTEAYLAMASIAFILKIGFFGLLFSVGLGLMGFFGPRLMRDDRPYRR</sequence>
<evidence type="ECO:0000256" key="1">
    <source>
        <dbReference type="SAM" id="MobiDB-lite"/>
    </source>
</evidence>
<keyword evidence="2" id="KW-1133">Transmembrane helix</keyword>
<organism evidence="3 4">
    <name type="scientific">Leptogranulimonas caecicola</name>
    <dbReference type="NCBI Taxonomy" id="2894156"/>
    <lineage>
        <taxon>Bacteria</taxon>
        <taxon>Bacillati</taxon>
        <taxon>Actinomycetota</taxon>
        <taxon>Coriobacteriia</taxon>
        <taxon>Coriobacteriales</taxon>
        <taxon>Kribbibacteriaceae</taxon>
        <taxon>Leptogranulimonas</taxon>
    </lineage>
</organism>
<name>A0AAU9CHF5_9ACTN</name>
<keyword evidence="2" id="KW-0812">Transmembrane</keyword>
<evidence type="ECO:0000313" key="3">
    <source>
        <dbReference type="EMBL" id="BDC91677.1"/>
    </source>
</evidence>
<feature type="compositionally biased region" description="Pro residues" evidence="1">
    <location>
        <begin position="109"/>
        <end position="125"/>
    </location>
</feature>
<protein>
    <submittedName>
        <fullName evidence="3">Uncharacterized protein</fullName>
    </submittedName>
</protein>
<dbReference type="KEGG" id="lcal:ATTO_15490"/>
<dbReference type="AlphaFoldDB" id="A0AAU9CHF5"/>
<proteinExistence type="predicted"/>
<reference evidence="3" key="1">
    <citation type="submission" date="2021-11" db="EMBL/GenBank/DDBJ databases">
        <title>Complete genome sequence of Atopobiaceae bacterium TOC12.</title>
        <authorList>
            <person name="Morinaga K."/>
            <person name="Kusada H."/>
            <person name="Tamaki H."/>
        </authorList>
    </citation>
    <scope>NUCLEOTIDE SEQUENCE</scope>
    <source>
        <strain evidence="3">TOC12</strain>
    </source>
</reference>
<evidence type="ECO:0000313" key="4">
    <source>
        <dbReference type="Proteomes" id="UP001431186"/>
    </source>
</evidence>
<feature type="compositionally biased region" description="Polar residues" evidence="1">
    <location>
        <begin position="1"/>
        <end position="21"/>
    </location>
</feature>
<dbReference type="RefSeq" id="WP_265591619.1">
    <property type="nucleotide sequence ID" value="NZ_AP025285.1"/>
</dbReference>
<feature type="compositionally biased region" description="Low complexity" evidence="1">
    <location>
        <begin position="97"/>
        <end position="108"/>
    </location>
</feature>
<gene>
    <name evidence="3" type="ORF">ATTO_15490</name>
</gene>
<dbReference type="EMBL" id="AP025285">
    <property type="protein sequence ID" value="BDC91677.1"/>
    <property type="molecule type" value="Genomic_DNA"/>
</dbReference>
<dbReference type="Proteomes" id="UP001431186">
    <property type="component" value="Chromosome"/>
</dbReference>
<feature type="transmembrane region" description="Helical" evidence="2">
    <location>
        <begin position="153"/>
        <end position="173"/>
    </location>
</feature>
<keyword evidence="4" id="KW-1185">Reference proteome</keyword>
<keyword evidence="2" id="KW-0472">Membrane</keyword>
<accession>A0AAU9CHF5</accession>
<feature type="transmembrane region" description="Helical" evidence="2">
    <location>
        <begin position="193"/>
        <end position="222"/>
    </location>
</feature>